<name>A0A392PZU0_9FABA</name>
<protein>
    <submittedName>
        <fullName evidence="1">Uncharacterized protein</fullName>
    </submittedName>
</protein>
<sequence>MLEDSRARLRGDTGCVTVAVPPSGELRVNRDYAACGGSLNRPQRFVTFYFTNFPEHIRHFHLRKALE</sequence>
<evidence type="ECO:0000313" key="2">
    <source>
        <dbReference type="Proteomes" id="UP000265520"/>
    </source>
</evidence>
<feature type="non-terminal residue" evidence="1">
    <location>
        <position position="67"/>
    </location>
</feature>
<keyword evidence="2" id="KW-1185">Reference proteome</keyword>
<organism evidence="1 2">
    <name type="scientific">Trifolium medium</name>
    <dbReference type="NCBI Taxonomy" id="97028"/>
    <lineage>
        <taxon>Eukaryota</taxon>
        <taxon>Viridiplantae</taxon>
        <taxon>Streptophyta</taxon>
        <taxon>Embryophyta</taxon>
        <taxon>Tracheophyta</taxon>
        <taxon>Spermatophyta</taxon>
        <taxon>Magnoliopsida</taxon>
        <taxon>eudicotyledons</taxon>
        <taxon>Gunneridae</taxon>
        <taxon>Pentapetalae</taxon>
        <taxon>rosids</taxon>
        <taxon>fabids</taxon>
        <taxon>Fabales</taxon>
        <taxon>Fabaceae</taxon>
        <taxon>Papilionoideae</taxon>
        <taxon>50 kb inversion clade</taxon>
        <taxon>NPAAA clade</taxon>
        <taxon>Hologalegina</taxon>
        <taxon>IRL clade</taxon>
        <taxon>Trifolieae</taxon>
        <taxon>Trifolium</taxon>
    </lineage>
</organism>
<dbReference type="AlphaFoldDB" id="A0A392PZU0"/>
<proteinExistence type="predicted"/>
<accession>A0A392PZU0</accession>
<dbReference type="EMBL" id="LXQA010103266">
    <property type="protein sequence ID" value="MCI16970.1"/>
    <property type="molecule type" value="Genomic_DNA"/>
</dbReference>
<dbReference type="Proteomes" id="UP000265520">
    <property type="component" value="Unassembled WGS sequence"/>
</dbReference>
<evidence type="ECO:0000313" key="1">
    <source>
        <dbReference type="EMBL" id="MCI16970.1"/>
    </source>
</evidence>
<comment type="caution">
    <text evidence="1">The sequence shown here is derived from an EMBL/GenBank/DDBJ whole genome shotgun (WGS) entry which is preliminary data.</text>
</comment>
<reference evidence="1 2" key="1">
    <citation type="journal article" date="2018" name="Front. Plant Sci.">
        <title>Red Clover (Trifolium pratense) and Zigzag Clover (T. medium) - A Picture of Genomic Similarities and Differences.</title>
        <authorList>
            <person name="Dluhosova J."/>
            <person name="Istvanek J."/>
            <person name="Nedelnik J."/>
            <person name="Repkova J."/>
        </authorList>
    </citation>
    <scope>NUCLEOTIDE SEQUENCE [LARGE SCALE GENOMIC DNA]</scope>
    <source>
        <strain evidence="2">cv. 10/8</strain>
        <tissue evidence="1">Leaf</tissue>
    </source>
</reference>